<dbReference type="OrthoDB" id="6057861at2"/>
<accession>A0A109HR61</accession>
<dbReference type="AlphaFoldDB" id="A0A109HR61"/>
<feature type="signal peptide" evidence="1">
    <location>
        <begin position="1"/>
        <end position="25"/>
    </location>
</feature>
<dbReference type="Proteomes" id="UP000055854">
    <property type="component" value="Unassembled WGS sequence"/>
</dbReference>
<keyword evidence="1" id="KW-0732">Signal</keyword>
<evidence type="ECO:0000256" key="1">
    <source>
        <dbReference type="SAM" id="SignalP"/>
    </source>
</evidence>
<evidence type="ECO:0008006" key="4">
    <source>
        <dbReference type="Google" id="ProtNLM"/>
    </source>
</evidence>
<gene>
    <name evidence="2" type="ORF">ATB53_01245</name>
</gene>
<dbReference type="EMBL" id="LNTA01000237">
    <property type="protein sequence ID" value="KWV12071.1"/>
    <property type="molecule type" value="Genomic_DNA"/>
</dbReference>
<evidence type="ECO:0000313" key="3">
    <source>
        <dbReference type="Proteomes" id="UP000055854"/>
    </source>
</evidence>
<proteinExistence type="predicted"/>
<feature type="chain" id="PRO_5009810615" description="Lipoprotein" evidence="1">
    <location>
        <begin position="26"/>
        <end position="205"/>
    </location>
</feature>
<dbReference type="RefSeq" id="WP_003479102.1">
    <property type="nucleotide sequence ID" value="NZ_CP074365.1"/>
</dbReference>
<comment type="caution">
    <text evidence="2">The sequence shown here is derived from an EMBL/GenBank/DDBJ whole genome shotgun (WGS) entry which is preliminary data.</text>
</comment>
<sequence length="205" mass="22549">MQKFMRPLLWMSFYALLFVASAACASGQQTKDYLGVPGPLALASTDYHLAWSSHPRPDFYKHEYVPQGQNVERYQSMLMLDLLGDAAATAEQLMGTKVAELEQRKASDPVVNYDALLSESKDQALLDFVVSATDAEGNTIVEWNAYRYVSSPAGNGVLMIGLSRRAYGDTEIRALFAQLKAARARDIKALAAMPVPALKLRAETP</sequence>
<reference evidence="2 3" key="1">
    <citation type="submission" date="2015-11" db="EMBL/GenBank/DDBJ databases">
        <title>Long Read and Single Molecule DNA Sequencing Simplifies Genome Assembly and TAL Effector Gene Analysis of Xanthomonas translucens.</title>
        <authorList>
            <person name="Peng Z."/>
            <person name="Hu Y."/>
            <person name="Xie J."/>
            <person name="Potnis N."/>
            <person name="Akhunova A."/>
            <person name="Jones J."/>
            <person name="Liu Z."/>
            <person name="White F."/>
            <person name="Liu S."/>
        </authorList>
    </citation>
    <scope>NUCLEOTIDE SEQUENCE [LARGE SCALE GENOMIC DNA]</scope>
    <source>
        <strain evidence="2 3">B1</strain>
    </source>
</reference>
<organism evidence="2 3">
    <name type="scientific">Xanthomonas campestris pv. translucens</name>
    <dbReference type="NCBI Taxonomy" id="343"/>
    <lineage>
        <taxon>Bacteria</taxon>
        <taxon>Pseudomonadati</taxon>
        <taxon>Pseudomonadota</taxon>
        <taxon>Gammaproteobacteria</taxon>
        <taxon>Lysobacterales</taxon>
        <taxon>Lysobacteraceae</taxon>
        <taxon>Xanthomonas</taxon>
        <taxon>Xanthomonas translucens group</taxon>
    </lineage>
</organism>
<evidence type="ECO:0000313" key="2">
    <source>
        <dbReference type="EMBL" id="KWV12071.1"/>
    </source>
</evidence>
<name>A0A109HR61_XANCT</name>
<dbReference type="PROSITE" id="PS51257">
    <property type="entry name" value="PROKAR_LIPOPROTEIN"/>
    <property type="match status" value="1"/>
</dbReference>
<protein>
    <recommendedName>
        <fullName evidence="4">Lipoprotein</fullName>
    </recommendedName>
</protein>